<sequence length="165" mass="19190">MRKYLQIVDRHKASLGTRFVNNLIDTIILMIIHIILGILSTIIYNLTFNNFFFFFNNGGFIWDVFVGAVVAVIYFFLWEYYTDGKTPGKYVTGTKVISIDGMRPTSKQYLSRSLYRVIPFEAFTFFGSEGWHDGMTDTRVINYKNYETERQTKSEIDNIGVKEIA</sequence>
<comment type="subcellular location">
    <subcellularLocation>
        <location evidence="1">Cell membrane</location>
        <topology evidence="1">Multi-pass membrane protein</topology>
    </subcellularLocation>
</comment>
<dbReference type="eggNOG" id="COG1714">
    <property type="taxonomic scope" value="Bacteria"/>
</dbReference>
<evidence type="ECO:0000313" key="8">
    <source>
        <dbReference type="EMBL" id="KFE99490.1"/>
    </source>
</evidence>
<evidence type="ECO:0000256" key="2">
    <source>
        <dbReference type="ARBA" id="ARBA00022475"/>
    </source>
</evidence>
<keyword evidence="3 6" id="KW-0812">Transmembrane</keyword>
<keyword evidence="9" id="KW-1185">Reference proteome</keyword>
<dbReference type="InterPro" id="IPR051791">
    <property type="entry name" value="Pra-immunoreactive"/>
</dbReference>
<evidence type="ECO:0000313" key="9">
    <source>
        <dbReference type="Proteomes" id="UP000028713"/>
    </source>
</evidence>
<keyword evidence="4 6" id="KW-1133">Transmembrane helix</keyword>
<reference evidence="8 9" key="1">
    <citation type="submission" date="2014-07" db="EMBL/GenBank/DDBJ databases">
        <title>Genome of Chryseobacterium formosense LMG 24722.</title>
        <authorList>
            <person name="Pipes S.E."/>
            <person name="Stropko S.J."/>
            <person name="Newman J.D."/>
        </authorList>
    </citation>
    <scope>NUCLEOTIDE SEQUENCE [LARGE SCALE GENOMIC DNA]</scope>
    <source>
        <strain evidence="8 9">LMG 24722</strain>
    </source>
</reference>
<feature type="transmembrane region" description="Helical" evidence="6">
    <location>
        <begin position="59"/>
        <end position="77"/>
    </location>
</feature>
<evidence type="ECO:0000256" key="6">
    <source>
        <dbReference type="SAM" id="Phobius"/>
    </source>
</evidence>
<dbReference type="Proteomes" id="UP000028713">
    <property type="component" value="Unassembled WGS sequence"/>
</dbReference>
<evidence type="ECO:0000256" key="1">
    <source>
        <dbReference type="ARBA" id="ARBA00004651"/>
    </source>
</evidence>
<feature type="transmembrane region" description="Helical" evidence="6">
    <location>
        <begin position="20"/>
        <end position="47"/>
    </location>
</feature>
<protein>
    <recommendedName>
        <fullName evidence="7">RDD domain-containing protein</fullName>
    </recommendedName>
</protein>
<dbReference type="AlphaFoldDB" id="A0A085Z4X7"/>
<comment type="caution">
    <text evidence="8">The sequence shown here is derived from an EMBL/GenBank/DDBJ whole genome shotgun (WGS) entry which is preliminary data.</text>
</comment>
<name>A0A085Z4X7_9FLAO</name>
<feature type="domain" description="RDD" evidence="7">
    <location>
        <begin position="13"/>
        <end position="126"/>
    </location>
</feature>
<accession>A0A085Z4X7</accession>
<evidence type="ECO:0000259" key="7">
    <source>
        <dbReference type="Pfam" id="PF06271"/>
    </source>
</evidence>
<dbReference type="EMBL" id="JPRP01000001">
    <property type="protein sequence ID" value="KFE99490.1"/>
    <property type="molecule type" value="Genomic_DNA"/>
</dbReference>
<dbReference type="InterPro" id="IPR010432">
    <property type="entry name" value="RDD"/>
</dbReference>
<evidence type="ECO:0000256" key="3">
    <source>
        <dbReference type="ARBA" id="ARBA00022692"/>
    </source>
</evidence>
<dbReference type="Pfam" id="PF06271">
    <property type="entry name" value="RDD"/>
    <property type="match status" value="1"/>
</dbReference>
<dbReference type="OrthoDB" id="762068at2"/>
<evidence type="ECO:0000256" key="4">
    <source>
        <dbReference type="ARBA" id="ARBA00022989"/>
    </source>
</evidence>
<dbReference type="PANTHER" id="PTHR36115">
    <property type="entry name" value="PROLINE-RICH ANTIGEN HOMOLOG-RELATED"/>
    <property type="match status" value="1"/>
</dbReference>
<dbReference type="STRING" id="236814.IX39_02155"/>
<dbReference type="GO" id="GO:0005886">
    <property type="term" value="C:plasma membrane"/>
    <property type="evidence" value="ECO:0007669"/>
    <property type="project" value="UniProtKB-SubCell"/>
</dbReference>
<gene>
    <name evidence="8" type="ORF">IX39_02155</name>
</gene>
<evidence type="ECO:0000256" key="5">
    <source>
        <dbReference type="ARBA" id="ARBA00023136"/>
    </source>
</evidence>
<keyword evidence="5 6" id="KW-0472">Membrane</keyword>
<proteinExistence type="predicted"/>
<keyword evidence="2" id="KW-1003">Cell membrane</keyword>
<dbReference type="RefSeq" id="WP_034673048.1">
    <property type="nucleotide sequence ID" value="NZ_FPAP01000004.1"/>
</dbReference>
<organism evidence="8 9">
    <name type="scientific">Chryseobacterium formosense</name>
    <dbReference type="NCBI Taxonomy" id="236814"/>
    <lineage>
        <taxon>Bacteria</taxon>
        <taxon>Pseudomonadati</taxon>
        <taxon>Bacteroidota</taxon>
        <taxon>Flavobacteriia</taxon>
        <taxon>Flavobacteriales</taxon>
        <taxon>Weeksellaceae</taxon>
        <taxon>Chryseobacterium group</taxon>
        <taxon>Chryseobacterium</taxon>
    </lineage>
</organism>